<accession>A0A9X0CQR2</accession>
<evidence type="ECO:0000259" key="2">
    <source>
        <dbReference type="Pfam" id="PF00021"/>
    </source>
</evidence>
<dbReference type="OrthoDB" id="5950137at2759"/>
<evidence type="ECO:0000313" key="3">
    <source>
        <dbReference type="EMBL" id="KAJ7371951.1"/>
    </source>
</evidence>
<feature type="signal peptide" evidence="1">
    <location>
        <begin position="1"/>
        <end position="27"/>
    </location>
</feature>
<comment type="caution">
    <text evidence="3">The sequence shown here is derived from an EMBL/GenBank/DDBJ whole genome shotgun (WGS) entry which is preliminary data.</text>
</comment>
<dbReference type="EMBL" id="MU826840">
    <property type="protein sequence ID" value="KAJ7371951.1"/>
    <property type="molecule type" value="Genomic_DNA"/>
</dbReference>
<dbReference type="SUPFAM" id="SSF57302">
    <property type="entry name" value="Snake toxin-like"/>
    <property type="match status" value="1"/>
</dbReference>
<dbReference type="Gene3D" id="2.10.60.10">
    <property type="entry name" value="CD59"/>
    <property type="match status" value="1"/>
</dbReference>
<keyword evidence="4" id="KW-1185">Reference proteome</keyword>
<dbReference type="InterPro" id="IPR045860">
    <property type="entry name" value="Snake_toxin-like_sf"/>
</dbReference>
<evidence type="ECO:0000313" key="4">
    <source>
        <dbReference type="Proteomes" id="UP001163046"/>
    </source>
</evidence>
<protein>
    <recommendedName>
        <fullName evidence="2">UPAR/Ly6 domain-containing protein</fullName>
    </recommendedName>
</protein>
<keyword evidence="1" id="KW-0732">Signal</keyword>
<dbReference type="Pfam" id="PF00021">
    <property type="entry name" value="UPAR_LY6"/>
    <property type="match status" value="1"/>
</dbReference>
<reference evidence="3" key="1">
    <citation type="submission" date="2023-01" db="EMBL/GenBank/DDBJ databases">
        <title>Genome assembly of the deep-sea coral Lophelia pertusa.</title>
        <authorList>
            <person name="Herrera S."/>
            <person name="Cordes E."/>
        </authorList>
    </citation>
    <scope>NUCLEOTIDE SEQUENCE</scope>
    <source>
        <strain evidence="3">USNM1676648</strain>
        <tissue evidence="3">Polyp</tissue>
    </source>
</reference>
<dbReference type="Proteomes" id="UP001163046">
    <property type="component" value="Unassembled WGS sequence"/>
</dbReference>
<organism evidence="3 4">
    <name type="scientific">Desmophyllum pertusum</name>
    <dbReference type="NCBI Taxonomy" id="174260"/>
    <lineage>
        <taxon>Eukaryota</taxon>
        <taxon>Metazoa</taxon>
        <taxon>Cnidaria</taxon>
        <taxon>Anthozoa</taxon>
        <taxon>Hexacorallia</taxon>
        <taxon>Scleractinia</taxon>
        <taxon>Caryophylliina</taxon>
        <taxon>Caryophylliidae</taxon>
        <taxon>Desmophyllum</taxon>
    </lineage>
</organism>
<evidence type="ECO:0000256" key="1">
    <source>
        <dbReference type="SAM" id="SignalP"/>
    </source>
</evidence>
<dbReference type="InterPro" id="IPR016054">
    <property type="entry name" value="LY6_UPA_recep-like"/>
</dbReference>
<gene>
    <name evidence="3" type="ORF">OS493_022052</name>
</gene>
<feature type="domain" description="UPAR/Ly6" evidence="2">
    <location>
        <begin position="29"/>
        <end position="119"/>
    </location>
</feature>
<sequence>MRLFVPMMKSAFLVACLLLNASVLSVAVTKCYNCIESSWNACARSQTRKTCDSLLGKSHCYSASGKYDNGTAIIDVVNRGCIDCSDKEKACERLKLMLSMLNYELLSCNIACCSEDRCNTLLIPLTTTQASSQATLARMVSTATQTSLNVVLFVSLLSLRLVLI</sequence>
<proteinExistence type="predicted"/>
<feature type="chain" id="PRO_5040860806" description="UPAR/Ly6 domain-containing protein" evidence="1">
    <location>
        <begin position="28"/>
        <end position="164"/>
    </location>
</feature>
<name>A0A9X0CQR2_9CNID</name>
<dbReference type="AlphaFoldDB" id="A0A9X0CQR2"/>